<name>A0A2M6WC57_9BACT</name>
<dbReference type="GO" id="GO:0016757">
    <property type="term" value="F:glycosyltransferase activity"/>
    <property type="evidence" value="ECO:0007669"/>
    <property type="project" value="UniProtKB-KW"/>
</dbReference>
<dbReference type="Proteomes" id="UP000230543">
    <property type="component" value="Unassembled WGS sequence"/>
</dbReference>
<accession>A0A2M6WC57</accession>
<dbReference type="InterPro" id="IPR036511">
    <property type="entry name" value="TGT-like_sf"/>
</dbReference>
<evidence type="ECO:0000256" key="1">
    <source>
        <dbReference type="ARBA" id="ARBA00022694"/>
    </source>
</evidence>
<dbReference type="InterPro" id="IPR002616">
    <property type="entry name" value="tRNA_ribo_trans-like"/>
</dbReference>
<dbReference type="PANTHER" id="PTHR46499">
    <property type="entry name" value="QUEUINE TRNA-RIBOSYLTRANSFERASE"/>
    <property type="match status" value="1"/>
</dbReference>
<keyword evidence="1" id="KW-0819">tRNA processing</keyword>
<keyword evidence="3" id="KW-0808">Transferase</keyword>
<keyword evidence="3" id="KW-0328">Glycosyltransferase</keyword>
<feature type="domain" description="tRNA-guanine(15) transglycosylase-like" evidence="2">
    <location>
        <begin position="2"/>
        <end position="128"/>
    </location>
</feature>
<organism evidence="3 4">
    <name type="scientific">Candidatus Komeilibacteria bacterium CG10_big_fil_rev_8_21_14_0_10_41_13</name>
    <dbReference type="NCBI Taxonomy" id="1974476"/>
    <lineage>
        <taxon>Bacteria</taxon>
        <taxon>Candidatus Komeiliibacteriota</taxon>
    </lineage>
</organism>
<dbReference type="GO" id="GO:0008616">
    <property type="term" value="P:tRNA queuosine(34) biosynthetic process"/>
    <property type="evidence" value="ECO:0007669"/>
    <property type="project" value="TreeGrafter"/>
</dbReference>
<dbReference type="Pfam" id="PF01702">
    <property type="entry name" value="TGT"/>
    <property type="match status" value="1"/>
</dbReference>
<gene>
    <name evidence="3" type="primary">tgt</name>
    <name evidence="3" type="ORF">COU22_02445</name>
</gene>
<evidence type="ECO:0000313" key="3">
    <source>
        <dbReference type="EMBL" id="PIT90389.1"/>
    </source>
</evidence>
<reference evidence="4" key="1">
    <citation type="submission" date="2017-09" db="EMBL/GenBank/DDBJ databases">
        <title>Depth-based differentiation of microbial function through sediment-hosted aquifers and enrichment of novel symbionts in the deep terrestrial subsurface.</title>
        <authorList>
            <person name="Probst A.J."/>
            <person name="Ladd B."/>
            <person name="Jarett J.K."/>
            <person name="Geller-Mcgrath D.E."/>
            <person name="Sieber C.M.K."/>
            <person name="Emerson J.B."/>
            <person name="Anantharaman K."/>
            <person name="Thomas B.C."/>
            <person name="Malmstrom R."/>
            <person name="Stieglmeier M."/>
            <person name="Klingl A."/>
            <person name="Woyke T."/>
            <person name="Ryan C.M."/>
            <person name="Banfield J.F."/>
        </authorList>
    </citation>
    <scope>NUCLEOTIDE SEQUENCE [LARGE SCALE GENOMIC DNA]</scope>
</reference>
<dbReference type="InterPro" id="IPR050076">
    <property type="entry name" value="ArchSynthase1/Queuine_TRR"/>
</dbReference>
<dbReference type="GO" id="GO:0005829">
    <property type="term" value="C:cytosol"/>
    <property type="evidence" value="ECO:0007669"/>
    <property type="project" value="TreeGrafter"/>
</dbReference>
<proteinExistence type="predicted"/>
<evidence type="ECO:0000259" key="2">
    <source>
        <dbReference type="Pfam" id="PF01702"/>
    </source>
</evidence>
<dbReference type="SUPFAM" id="SSF51713">
    <property type="entry name" value="tRNA-guanine transglycosylase"/>
    <property type="match status" value="1"/>
</dbReference>
<protein>
    <submittedName>
        <fullName evidence="3">tRNA guanosine(34) transglycosylase Tgt</fullName>
        <ecNumber evidence="3">2.4.2.29</ecNumber>
    </submittedName>
</protein>
<dbReference type="EMBL" id="PFBO01000088">
    <property type="protein sequence ID" value="PIT90389.1"/>
    <property type="molecule type" value="Genomic_DNA"/>
</dbReference>
<feature type="non-terminal residue" evidence="3">
    <location>
        <position position="1"/>
    </location>
</feature>
<dbReference type="AlphaFoldDB" id="A0A2M6WC57"/>
<dbReference type="PANTHER" id="PTHR46499:SF1">
    <property type="entry name" value="QUEUINE TRNA-RIBOSYLTRANSFERASE"/>
    <property type="match status" value="1"/>
</dbReference>
<evidence type="ECO:0000313" key="4">
    <source>
        <dbReference type="Proteomes" id="UP000230543"/>
    </source>
</evidence>
<comment type="caution">
    <text evidence="3">The sequence shown here is derived from an EMBL/GenBank/DDBJ whole genome shotgun (WGS) entry which is preliminary data.</text>
</comment>
<dbReference type="EC" id="2.4.2.29" evidence="3"/>
<dbReference type="NCBIfam" id="TIGR00449">
    <property type="entry name" value="tgt_general"/>
    <property type="match status" value="1"/>
</dbReference>
<sequence>SKPRYLMGVGYPEQIIESVKRGIDMFDCVIPTREARHGRLYFRNHRYSLTNPKFYTAVNIKGEKFSQDISAINAKSKFSELRNLSKSYLRHLFSVQEPLAIRLATLNNLEFYLNLMAEIRQNIKNNKL</sequence>
<dbReference type="Gene3D" id="3.20.20.105">
    <property type="entry name" value="Queuine tRNA-ribosyltransferase-like"/>
    <property type="match status" value="1"/>
</dbReference>